<organism evidence="7 8">
    <name type="scientific">Micromonospora echinaurantiaca</name>
    <dbReference type="NCBI Taxonomy" id="47857"/>
    <lineage>
        <taxon>Bacteria</taxon>
        <taxon>Bacillati</taxon>
        <taxon>Actinomycetota</taxon>
        <taxon>Actinomycetes</taxon>
        <taxon>Micromonosporales</taxon>
        <taxon>Micromonosporaceae</taxon>
        <taxon>Micromonospora</taxon>
    </lineage>
</organism>
<accession>A0A1C5IFZ3</accession>
<name>A0A1C5IFZ3_9ACTN</name>
<evidence type="ECO:0000313" key="7">
    <source>
        <dbReference type="EMBL" id="SCG57352.1"/>
    </source>
</evidence>
<proteinExistence type="predicted"/>
<dbReference type="PIRSF" id="PIRSF006324">
    <property type="entry name" value="LeuE"/>
    <property type="match status" value="1"/>
</dbReference>
<gene>
    <name evidence="7" type="ORF">GA0070609_3298</name>
</gene>
<dbReference type="Proteomes" id="UP000198217">
    <property type="component" value="Chromosome I"/>
</dbReference>
<keyword evidence="3 6" id="KW-0812">Transmembrane</keyword>
<dbReference type="EMBL" id="LT607750">
    <property type="protein sequence ID" value="SCG57352.1"/>
    <property type="molecule type" value="Genomic_DNA"/>
</dbReference>
<keyword evidence="5 6" id="KW-0472">Membrane</keyword>
<sequence>MLGVPMEAYGAFLAASFVIAVVPGADHVYLGAVALRNGRRAGVVAASGMAVSMTVHTLVAVTGVGAVVVALPAALVTIRLVGAGYLVYLGMGALRRADGPDAPPVTATGRNFWRAMVVNLTNPKIVIFFIAFLPQFVDTTIGHSAVQLLVLGLSFVVVGFLIDTVYALLGGLVGRLLARRGKNARALAMISGIVYLVLGALVLASLLIDLLAVRPEPF</sequence>
<dbReference type="PANTHER" id="PTHR30086">
    <property type="entry name" value="ARGININE EXPORTER PROTEIN ARGO"/>
    <property type="match status" value="1"/>
</dbReference>
<keyword evidence="2" id="KW-1003">Cell membrane</keyword>
<keyword evidence="4 6" id="KW-1133">Transmembrane helix</keyword>
<dbReference type="GO" id="GO:0005886">
    <property type="term" value="C:plasma membrane"/>
    <property type="evidence" value="ECO:0007669"/>
    <property type="project" value="UniProtKB-SubCell"/>
</dbReference>
<feature type="transmembrane region" description="Helical" evidence="6">
    <location>
        <begin position="112"/>
        <end position="133"/>
    </location>
</feature>
<evidence type="ECO:0000256" key="5">
    <source>
        <dbReference type="ARBA" id="ARBA00023136"/>
    </source>
</evidence>
<evidence type="ECO:0000256" key="6">
    <source>
        <dbReference type="SAM" id="Phobius"/>
    </source>
</evidence>
<reference evidence="7 8" key="1">
    <citation type="submission" date="2016-06" db="EMBL/GenBank/DDBJ databases">
        <authorList>
            <person name="Kjaerup R.B."/>
            <person name="Dalgaard T.S."/>
            <person name="Juul-Madsen H.R."/>
        </authorList>
    </citation>
    <scope>NUCLEOTIDE SEQUENCE [LARGE SCALE GENOMIC DNA]</scope>
    <source>
        <strain evidence="7 8">DSM 43904</strain>
    </source>
</reference>
<dbReference type="InterPro" id="IPR001123">
    <property type="entry name" value="LeuE-type"/>
</dbReference>
<feature type="transmembrane region" description="Helical" evidence="6">
    <location>
        <begin position="186"/>
        <end position="208"/>
    </location>
</feature>
<dbReference type="Pfam" id="PF01810">
    <property type="entry name" value="LysE"/>
    <property type="match status" value="1"/>
</dbReference>
<feature type="transmembrane region" description="Helical" evidence="6">
    <location>
        <begin position="42"/>
        <end position="61"/>
    </location>
</feature>
<comment type="subcellular location">
    <subcellularLocation>
        <location evidence="1">Cell membrane</location>
        <topology evidence="1">Multi-pass membrane protein</topology>
    </subcellularLocation>
</comment>
<dbReference type="PANTHER" id="PTHR30086:SF20">
    <property type="entry name" value="ARGININE EXPORTER PROTEIN ARGO-RELATED"/>
    <property type="match status" value="1"/>
</dbReference>
<evidence type="ECO:0000313" key="8">
    <source>
        <dbReference type="Proteomes" id="UP000198217"/>
    </source>
</evidence>
<protein>
    <submittedName>
        <fullName evidence="7">Threonine/homoserine/homoserine lactone efflux protein</fullName>
    </submittedName>
</protein>
<feature type="transmembrane region" description="Helical" evidence="6">
    <location>
        <begin position="67"/>
        <end position="91"/>
    </location>
</feature>
<keyword evidence="8" id="KW-1185">Reference proteome</keyword>
<evidence type="ECO:0000256" key="2">
    <source>
        <dbReference type="ARBA" id="ARBA00022475"/>
    </source>
</evidence>
<evidence type="ECO:0000256" key="1">
    <source>
        <dbReference type="ARBA" id="ARBA00004651"/>
    </source>
</evidence>
<evidence type="ECO:0000256" key="3">
    <source>
        <dbReference type="ARBA" id="ARBA00022692"/>
    </source>
</evidence>
<dbReference type="AlphaFoldDB" id="A0A1C5IFZ3"/>
<feature type="transmembrane region" description="Helical" evidence="6">
    <location>
        <begin position="12"/>
        <end position="35"/>
    </location>
</feature>
<dbReference type="GO" id="GO:0015171">
    <property type="term" value="F:amino acid transmembrane transporter activity"/>
    <property type="evidence" value="ECO:0007669"/>
    <property type="project" value="TreeGrafter"/>
</dbReference>
<feature type="transmembrane region" description="Helical" evidence="6">
    <location>
        <begin position="145"/>
        <end position="174"/>
    </location>
</feature>
<evidence type="ECO:0000256" key="4">
    <source>
        <dbReference type="ARBA" id="ARBA00022989"/>
    </source>
</evidence>